<feature type="coiled-coil region" evidence="1">
    <location>
        <begin position="1104"/>
        <end position="1208"/>
    </location>
</feature>
<feature type="compositionally biased region" description="Basic and acidic residues" evidence="2">
    <location>
        <begin position="1306"/>
        <end position="1316"/>
    </location>
</feature>
<evidence type="ECO:0000256" key="1">
    <source>
        <dbReference type="SAM" id="Coils"/>
    </source>
</evidence>
<accession>A0A3D8RMP7</accession>
<reference evidence="3 4" key="1">
    <citation type="journal article" date="2018" name="IMA Fungus">
        <title>IMA Genome-F 9: Draft genome sequence of Annulohypoxylon stygium, Aspergillus mulundensis, Berkeleyomyces basicola (syn. Thielaviopsis basicola), Ceratocystis smalleyi, two Cercospora beticola strains, Coleophoma cylindrospora, Fusarium fracticaudum, Phialophora cf. hyalina, and Morchella septimelata.</title>
        <authorList>
            <person name="Wingfield B.D."/>
            <person name="Bills G.F."/>
            <person name="Dong Y."/>
            <person name="Huang W."/>
            <person name="Nel W.J."/>
            <person name="Swalarsk-Parry B.S."/>
            <person name="Vaghefi N."/>
            <person name="Wilken P.M."/>
            <person name="An Z."/>
            <person name="de Beer Z.W."/>
            <person name="De Vos L."/>
            <person name="Chen L."/>
            <person name="Duong T.A."/>
            <person name="Gao Y."/>
            <person name="Hammerbacher A."/>
            <person name="Kikkert J.R."/>
            <person name="Li Y."/>
            <person name="Li H."/>
            <person name="Li K."/>
            <person name="Li Q."/>
            <person name="Liu X."/>
            <person name="Ma X."/>
            <person name="Naidoo K."/>
            <person name="Pethybridge S.J."/>
            <person name="Sun J."/>
            <person name="Steenkamp E.T."/>
            <person name="van der Nest M.A."/>
            <person name="van Wyk S."/>
            <person name="Wingfield M.J."/>
            <person name="Xiong C."/>
            <person name="Yue Q."/>
            <person name="Zhang X."/>
        </authorList>
    </citation>
    <scope>NUCLEOTIDE SEQUENCE [LARGE SCALE GENOMIC DNA]</scope>
    <source>
        <strain evidence="3 4">BP6252</strain>
    </source>
</reference>
<proteinExistence type="predicted"/>
<organism evidence="3 4">
    <name type="scientific">Coleophoma cylindrospora</name>
    <dbReference type="NCBI Taxonomy" id="1849047"/>
    <lineage>
        <taxon>Eukaryota</taxon>
        <taxon>Fungi</taxon>
        <taxon>Dikarya</taxon>
        <taxon>Ascomycota</taxon>
        <taxon>Pezizomycotina</taxon>
        <taxon>Leotiomycetes</taxon>
        <taxon>Helotiales</taxon>
        <taxon>Dermateaceae</taxon>
        <taxon>Coleophoma</taxon>
    </lineage>
</organism>
<feature type="compositionally biased region" description="Polar residues" evidence="2">
    <location>
        <begin position="507"/>
        <end position="517"/>
    </location>
</feature>
<dbReference type="EMBL" id="PDLM01000006">
    <property type="protein sequence ID" value="RDW75218.1"/>
    <property type="molecule type" value="Genomic_DNA"/>
</dbReference>
<keyword evidence="4" id="KW-1185">Reference proteome</keyword>
<keyword evidence="1" id="KW-0175">Coiled coil</keyword>
<feature type="region of interest" description="Disordered" evidence="2">
    <location>
        <begin position="484"/>
        <end position="536"/>
    </location>
</feature>
<feature type="compositionally biased region" description="Basic and acidic residues" evidence="2">
    <location>
        <begin position="66"/>
        <end position="76"/>
    </location>
</feature>
<feature type="compositionally biased region" description="Polar residues" evidence="2">
    <location>
        <begin position="425"/>
        <end position="437"/>
    </location>
</feature>
<evidence type="ECO:0000313" key="4">
    <source>
        <dbReference type="Proteomes" id="UP000256645"/>
    </source>
</evidence>
<sequence length="1456" mass="162947">MNCSEEKGSQTVAPLQDRLPAVDMDAYVSEDTRQEFEQHEQNIVKPEDLPQNHRAVPTLSSYQENDPLKDNLKDIRNNATNDSLDPSRIPYSKDSEVRHVELEPQTQQGSLQSRFKETQLDPLAFGTKPKHLSEKKGFYEKENMHSASPGQPMDSITQERHTIPVSQEQHFVPISREEPVSPASQEHHAGIASPNHTRVPFSQEGYKIPAAQEQSFRVSTQIQPHTNLPTSSTGNKSLKAQFGKLPTQEVAVQQIQGSFKFEERVQTGIKQIHQVSQENLSSLGYLKENISGPSIARAMLPLYQQSTSFVSAAPESAPSHHSLGAPSRVLEPSLVQVQGSDSKGTAIQESGTPNGDQKSQKNSADVPQHIMNTTPPWPKQNGTSVVRPPPLSRKAVIEVRSEAASRSPKRIMLPSQRTFLAQAKGYSSASDKSNTHGSGRPVKHRRRRISRPLESLISDTKQKEPEIDDVTNAQLEVIRQSSAITQEPLARHSRFTEDAGEEAGLSSAGNVGSGANNKRNDERNAGRTKVTQEYSPIQSDLDVKLPASYKAAPDDTPTSSVMRQLLSAADTKPQEAPYFFDGFVPKEPQNIGLVKEGIASGKENRRKVFHPGFGDVDQATDLRSKLQNYGKGAHEQGKLFQDLYAHAQAVLEKSKLIEEDNIRLGSLGQQYLSKLEKTKTALELSIDSKKLMREQMAHLQAQYKQVEKMEACAVTRCEQVEKREAALIAKLDENERTSLQKTKEYKEDFNRKIREQKCIHEKQQTDLNTLTTLCQKLREEITSLKQVHVDAKSKNLEQLINELRVDLKQREQESDKERTTADLLQNTLNELTKKHNDLQRLLEQHRANISKDLGGEDGAFANIMKREAVTKEHINEISTMLSSLKALDPASRKELIKHIESVATRVEARLQDNETRFTKVSENQVGQLKQIQVDLTSLRSGLEEQTQLKDTITELREAKSDVSALLIAREKDLQSMTARNHDLSGDLVHFQSQLSAKTKELEIARALPPDNSIVMAQLQELKLSNSSLKEQIDTANAENSQLKKEIDAVHKASAVAEHQTACLQKQCTEAETKIRMFAAEKKSMQAAQQKRIDATKQDMARKTAEQHEEMKKKHLVTIMNLEQACEEASLQKKETLKRFQAAHEVNMQDSITIANLRARVENLQSCVGGLEEKLAGRHEAYDSCLEFIERCKERLDILYHEFQSLRRDNLAAAEAQVQFDKASNQYQVRLTERDAVENEVLDTIAKLEQDTIQYSKKFGILEGYLKSKSFIPMDESADAWLASLSCQQTLLKSAIPKVETFEKAFDQEASERKESHNQALQQGKVNKPPCAPRMSQTAGVRAPVERSRNGNLKQRSGVKAGTGLESKPVGSTTRKHSARTVFKGPKGFGAVIGAKLGSPSREMQPSAARRSSEHKQQFPNPKSSPMPGAAKRNFIPTAEQLESERPAKRQRSRKFN</sequence>
<feature type="compositionally biased region" description="Polar residues" evidence="2">
    <location>
        <begin position="337"/>
        <end position="384"/>
    </location>
</feature>
<feature type="coiled-coil region" evidence="1">
    <location>
        <begin position="689"/>
        <end position="848"/>
    </location>
</feature>
<dbReference type="OrthoDB" id="3565404at2759"/>
<feature type="region of interest" description="Disordered" evidence="2">
    <location>
        <begin position="1306"/>
        <end position="1456"/>
    </location>
</feature>
<feature type="coiled-coil region" evidence="1">
    <location>
        <begin position="1018"/>
        <end position="1052"/>
    </location>
</feature>
<gene>
    <name evidence="3" type="ORF">BP6252_06360</name>
</gene>
<feature type="region of interest" description="Disordered" evidence="2">
    <location>
        <begin position="337"/>
        <end position="388"/>
    </location>
</feature>
<dbReference type="STRING" id="1849047.A0A3D8RMP7"/>
<dbReference type="Proteomes" id="UP000256645">
    <property type="component" value="Unassembled WGS sequence"/>
</dbReference>
<feature type="compositionally biased region" description="Basic and acidic residues" evidence="2">
    <location>
        <begin position="32"/>
        <end position="51"/>
    </location>
</feature>
<evidence type="ECO:0000313" key="3">
    <source>
        <dbReference type="EMBL" id="RDW75218.1"/>
    </source>
</evidence>
<evidence type="ECO:0000256" key="2">
    <source>
        <dbReference type="SAM" id="MobiDB-lite"/>
    </source>
</evidence>
<feature type="compositionally biased region" description="Basic residues" evidence="2">
    <location>
        <begin position="441"/>
        <end position="450"/>
    </location>
</feature>
<feature type="region of interest" description="Disordered" evidence="2">
    <location>
        <begin position="32"/>
        <end position="91"/>
    </location>
</feature>
<protein>
    <submittedName>
        <fullName evidence="3">Uncharacterized protein</fullName>
    </submittedName>
</protein>
<comment type="caution">
    <text evidence="3">The sequence shown here is derived from an EMBL/GenBank/DDBJ whole genome shotgun (WGS) entry which is preliminary data.</text>
</comment>
<feature type="region of interest" description="Disordered" evidence="2">
    <location>
        <begin position="425"/>
        <end position="469"/>
    </location>
</feature>
<name>A0A3D8RMP7_9HELO</name>